<dbReference type="Pfam" id="PF22936">
    <property type="entry name" value="Pol_BBD"/>
    <property type="match status" value="1"/>
</dbReference>
<proteinExistence type="predicted"/>
<dbReference type="InterPro" id="IPR001584">
    <property type="entry name" value="Integrase_cat-core"/>
</dbReference>
<protein>
    <recommendedName>
        <fullName evidence="2">Integrase catalytic domain-containing protein</fullName>
    </recommendedName>
</protein>
<dbReference type="eggNOG" id="KOG0017">
    <property type="taxonomic scope" value="Eukaryota"/>
</dbReference>
<evidence type="ECO:0000313" key="3">
    <source>
        <dbReference type="EMBL" id="EOY01319.1"/>
    </source>
</evidence>
<evidence type="ECO:0000259" key="2">
    <source>
        <dbReference type="PROSITE" id="PS50994"/>
    </source>
</evidence>
<dbReference type="InterPro" id="IPR054722">
    <property type="entry name" value="PolX-like_BBD"/>
</dbReference>
<keyword evidence="1" id="KW-0378">Hydrolase</keyword>
<dbReference type="GO" id="GO:0015074">
    <property type="term" value="P:DNA integration"/>
    <property type="evidence" value="ECO:0007669"/>
    <property type="project" value="InterPro"/>
</dbReference>
<evidence type="ECO:0000256" key="1">
    <source>
        <dbReference type="ARBA" id="ARBA00022670"/>
    </source>
</evidence>
<dbReference type="GO" id="GO:0006508">
    <property type="term" value="P:proteolysis"/>
    <property type="evidence" value="ECO:0007669"/>
    <property type="project" value="UniProtKB-KW"/>
</dbReference>
<dbReference type="InterPro" id="IPR039537">
    <property type="entry name" value="Retrotran_Ty1/copia-like"/>
</dbReference>
<dbReference type="InterPro" id="IPR012337">
    <property type="entry name" value="RNaseH-like_sf"/>
</dbReference>
<dbReference type="InterPro" id="IPR025724">
    <property type="entry name" value="GAG-pre-integrase_dom"/>
</dbReference>
<dbReference type="PROSITE" id="PS50994">
    <property type="entry name" value="INTEGRASE"/>
    <property type="match status" value="1"/>
</dbReference>
<organism evidence="3 4">
    <name type="scientific">Theobroma cacao</name>
    <name type="common">Cacao</name>
    <name type="synonym">Cocoa</name>
    <dbReference type="NCBI Taxonomy" id="3641"/>
    <lineage>
        <taxon>Eukaryota</taxon>
        <taxon>Viridiplantae</taxon>
        <taxon>Streptophyta</taxon>
        <taxon>Embryophyta</taxon>
        <taxon>Tracheophyta</taxon>
        <taxon>Spermatophyta</taxon>
        <taxon>Magnoliopsida</taxon>
        <taxon>eudicotyledons</taxon>
        <taxon>Gunneridae</taxon>
        <taxon>Pentapetalae</taxon>
        <taxon>rosids</taxon>
        <taxon>malvids</taxon>
        <taxon>Malvales</taxon>
        <taxon>Malvaceae</taxon>
        <taxon>Byttnerioideae</taxon>
        <taxon>Theobroma</taxon>
    </lineage>
</organism>
<dbReference type="GO" id="GO:0003676">
    <property type="term" value="F:nucleic acid binding"/>
    <property type="evidence" value="ECO:0007669"/>
    <property type="project" value="InterPro"/>
</dbReference>
<dbReference type="HOGENOM" id="CLU_814834_0_0_1"/>
<keyword evidence="4" id="KW-1185">Reference proteome</keyword>
<gene>
    <name evidence="3" type="ORF">TCM_011252</name>
</gene>
<name>A0A061EG98_THECC</name>
<reference evidence="3 4" key="1">
    <citation type="journal article" date="2013" name="Genome Biol.">
        <title>The genome sequence of the most widely cultivated cacao type and its use to identify candidate genes regulating pod color.</title>
        <authorList>
            <person name="Motamayor J.C."/>
            <person name="Mockaitis K."/>
            <person name="Schmutz J."/>
            <person name="Haiminen N."/>
            <person name="Iii D.L."/>
            <person name="Cornejo O."/>
            <person name="Findley S.D."/>
            <person name="Zheng P."/>
            <person name="Utro F."/>
            <person name="Royaert S."/>
            <person name="Saski C."/>
            <person name="Jenkins J."/>
            <person name="Podicheti R."/>
            <person name="Zhao M."/>
            <person name="Scheffler B.E."/>
            <person name="Stack J.C."/>
            <person name="Feltus F.A."/>
            <person name="Mustiga G.M."/>
            <person name="Amores F."/>
            <person name="Phillips W."/>
            <person name="Marelli J.P."/>
            <person name="May G.D."/>
            <person name="Shapiro H."/>
            <person name="Ma J."/>
            <person name="Bustamante C.D."/>
            <person name="Schnell R.J."/>
            <person name="Main D."/>
            <person name="Gilbert D."/>
            <person name="Parida L."/>
            <person name="Kuhn D.N."/>
        </authorList>
    </citation>
    <scope>NUCLEOTIDE SEQUENCE [LARGE SCALE GENOMIC DNA]</scope>
    <source>
        <strain evidence="4">cv. Matina 1-6</strain>
    </source>
</reference>
<dbReference type="GO" id="GO:0008233">
    <property type="term" value="F:peptidase activity"/>
    <property type="evidence" value="ECO:0007669"/>
    <property type="project" value="UniProtKB-KW"/>
</dbReference>
<dbReference type="AlphaFoldDB" id="A0A061EG98"/>
<sequence length="296" mass="34142">MARMVDESARKKVWLIDSGCLYHMTGDESQFTTLDKSFKAKVEIGNGVFLEIVGTRTVAVEIDSGYKYITNVYLVPDANQNLLSVGQLTENHYVLLFKDRYCTIFYPKGDEVLTVEMKNKCYPIAWKHTEHKVFVSSVVDYELWHRRLGHINYNSLQKMSSQESVKGLPRITKHVTVCGIYQYEKQSRLSFPKEMKWKATEKLQLIHTDLGGPMNIPSLGGSRYFLLFIDDVTMYSWILFLKFKSEALPCFVKVKKQVENQVSKSIKIMRSNNGKEFTASEFEKFLSQVGVIHQLS</sequence>
<accession>A0A061EG98</accession>
<dbReference type="OMA" id="NNSELWH"/>
<dbReference type="PANTHER" id="PTHR42648:SF18">
    <property type="entry name" value="RETROTRANSPOSON, UNCLASSIFIED-LIKE PROTEIN"/>
    <property type="match status" value="1"/>
</dbReference>
<dbReference type="InterPro" id="IPR036397">
    <property type="entry name" value="RNaseH_sf"/>
</dbReference>
<dbReference type="Gene3D" id="3.30.420.10">
    <property type="entry name" value="Ribonuclease H-like superfamily/Ribonuclease H"/>
    <property type="match status" value="1"/>
</dbReference>
<evidence type="ECO:0000313" key="4">
    <source>
        <dbReference type="Proteomes" id="UP000026915"/>
    </source>
</evidence>
<dbReference type="PANTHER" id="PTHR42648">
    <property type="entry name" value="TRANSPOSASE, PUTATIVE-RELATED"/>
    <property type="match status" value="1"/>
</dbReference>
<dbReference type="InParanoid" id="A0A061EG98"/>
<dbReference type="Gramene" id="EOY01319">
    <property type="protein sequence ID" value="EOY01319"/>
    <property type="gene ID" value="TCM_011252"/>
</dbReference>
<dbReference type="EMBL" id="CM001880">
    <property type="protein sequence ID" value="EOY01319.1"/>
    <property type="molecule type" value="Genomic_DNA"/>
</dbReference>
<dbReference type="Pfam" id="PF13976">
    <property type="entry name" value="gag_pre-integrs"/>
    <property type="match status" value="1"/>
</dbReference>
<dbReference type="STRING" id="3641.A0A061EG98"/>
<feature type="domain" description="Integrase catalytic" evidence="2">
    <location>
        <begin position="188"/>
        <end position="296"/>
    </location>
</feature>
<keyword evidence="1" id="KW-0645">Protease</keyword>
<dbReference type="SUPFAM" id="SSF53098">
    <property type="entry name" value="Ribonuclease H-like"/>
    <property type="match status" value="1"/>
</dbReference>
<dbReference type="Proteomes" id="UP000026915">
    <property type="component" value="Chromosome 2"/>
</dbReference>